<keyword evidence="3" id="KW-1185">Reference proteome</keyword>
<name>A0A2G4F689_9CYAN</name>
<dbReference type="OrthoDB" id="536034at2"/>
<comment type="caution">
    <text evidence="2">The sequence shown here is derived from an EMBL/GenBank/DDBJ whole genome shotgun (WGS) entry which is preliminary data.</text>
</comment>
<dbReference type="RefSeq" id="WP_096832355.1">
    <property type="nucleotide sequence ID" value="NZ_NXIB02000002.1"/>
</dbReference>
<evidence type="ECO:0000313" key="2">
    <source>
        <dbReference type="EMBL" id="PHX57303.1"/>
    </source>
</evidence>
<evidence type="ECO:0000256" key="1">
    <source>
        <dbReference type="SAM" id="MobiDB-lite"/>
    </source>
</evidence>
<reference evidence="2" key="1">
    <citation type="submission" date="2017-10" db="EMBL/GenBank/DDBJ databases">
        <title>Draft genome sequence of the planktic cyanobacteria Tychonema bourrellyi isolated from alpine lentic freshwater.</title>
        <authorList>
            <person name="Tett A."/>
            <person name="Armanini F."/>
            <person name="Asnicar F."/>
            <person name="Boscaini A."/>
            <person name="Pasolli E."/>
            <person name="Zolfo M."/>
            <person name="Donati C."/>
            <person name="Salmaso N."/>
            <person name="Segata N."/>
        </authorList>
    </citation>
    <scope>NUCLEOTIDE SEQUENCE</scope>
    <source>
        <strain evidence="2">FEM_GT703</strain>
    </source>
</reference>
<dbReference type="Proteomes" id="UP000226442">
    <property type="component" value="Unassembled WGS sequence"/>
</dbReference>
<protein>
    <submittedName>
        <fullName evidence="2">DUF928 domain-containing protein</fullName>
    </submittedName>
</protein>
<dbReference type="AlphaFoldDB" id="A0A2G4F689"/>
<dbReference type="Pfam" id="PF06051">
    <property type="entry name" value="DUF928"/>
    <property type="match status" value="1"/>
</dbReference>
<proteinExistence type="predicted"/>
<organism evidence="2 3">
    <name type="scientific">Tychonema bourrellyi FEM_GT703</name>
    <dbReference type="NCBI Taxonomy" id="2040638"/>
    <lineage>
        <taxon>Bacteria</taxon>
        <taxon>Bacillati</taxon>
        <taxon>Cyanobacteriota</taxon>
        <taxon>Cyanophyceae</taxon>
        <taxon>Oscillatoriophycideae</taxon>
        <taxon>Oscillatoriales</taxon>
        <taxon>Microcoleaceae</taxon>
        <taxon>Tychonema</taxon>
    </lineage>
</organism>
<dbReference type="InterPro" id="IPR010328">
    <property type="entry name" value="DUF928"/>
</dbReference>
<accession>A0A2G4F689</accession>
<gene>
    <name evidence="2" type="ORF">CP500_000520</name>
</gene>
<dbReference type="EMBL" id="NXIB02000002">
    <property type="protein sequence ID" value="PHX57303.1"/>
    <property type="molecule type" value="Genomic_DNA"/>
</dbReference>
<feature type="region of interest" description="Disordered" evidence="1">
    <location>
        <begin position="56"/>
        <end position="78"/>
    </location>
</feature>
<sequence length="260" mass="28832">MTSITKRIQLGLSLVILSLTSIYPELVAQSATGELFNNTSIGQNRTRKRVHFVTPTIKPSGSRRHGSTHSDYRTGGASRGDCPMVKKPLTALIPDTNIGLTISEHPTLWFYIPYTAVNNRSAELVLLDEKNKLVYSTALPLAKTSGITKVTIAKTLEIGKTYKWVFSVICNPANRTGDKFVKGEVRRELLSSAVQNQLKEVTEEHDRAIIYAENGLWFDALTSLAELRLKAPQDQNFIEEWADLLGEIGLADIASEDFVL</sequence>
<evidence type="ECO:0000313" key="3">
    <source>
        <dbReference type="Proteomes" id="UP000226442"/>
    </source>
</evidence>